<dbReference type="EMBL" id="OC318220">
    <property type="protein sequence ID" value="CAD7401055.1"/>
    <property type="molecule type" value="Genomic_DNA"/>
</dbReference>
<dbReference type="AlphaFoldDB" id="A0A7R9GX40"/>
<sequence>MTQSSVRVLQESVYESAIDALERSQVSTDNFQKSQRTSVNHEIGSALLEGCTDIDDDTVVFDDNFVMDINIDDTAVNVPWRTCNNYWNTPNCVNAYERLNLTCWDHAYNSTAVNRMCAVNQYNISMKELSDPVKEFWESWRYSQRSITRTKGDGDLSEL</sequence>
<evidence type="ECO:0000313" key="1">
    <source>
        <dbReference type="EMBL" id="CAD7401055.1"/>
    </source>
</evidence>
<accession>A0A7R9GX40</accession>
<gene>
    <name evidence="1" type="ORF">TCEB3V08_LOCUS5821</name>
</gene>
<protein>
    <submittedName>
        <fullName evidence="1">Uncharacterized protein</fullName>
    </submittedName>
</protein>
<reference evidence="1" key="1">
    <citation type="submission" date="2020-11" db="EMBL/GenBank/DDBJ databases">
        <authorList>
            <person name="Tran Van P."/>
        </authorList>
    </citation>
    <scope>NUCLEOTIDE SEQUENCE</scope>
</reference>
<organism evidence="1">
    <name type="scientific">Timema cristinae</name>
    <name type="common">Walking stick</name>
    <dbReference type="NCBI Taxonomy" id="61476"/>
    <lineage>
        <taxon>Eukaryota</taxon>
        <taxon>Metazoa</taxon>
        <taxon>Ecdysozoa</taxon>
        <taxon>Arthropoda</taxon>
        <taxon>Hexapoda</taxon>
        <taxon>Insecta</taxon>
        <taxon>Pterygota</taxon>
        <taxon>Neoptera</taxon>
        <taxon>Polyneoptera</taxon>
        <taxon>Phasmatodea</taxon>
        <taxon>Timematodea</taxon>
        <taxon>Timematoidea</taxon>
        <taxon>Timematidae</taxon>
        <taxon>Timema</taxon>
    </lineage>
</organism>
<proteinExistence type="predicted"/>
<name>A0A7R9GX40_TIMCR</name>